<protein>
    <submittedName>
        <fullName evidence="2">Uncharacterized protein</fullName>
    </submittedName>
</protein>
<feature type="region of interest" description="Disordered" evidence="1">
    <location>
        <begin position="287"/>
        <end position="308"/>
    </location>
</feature>
<gene>
    <name evidence="2" type="ORF">FFUJ_06955</name>
</gene>
<dbReference type="VEuPathDB" id="FungiDB:FFUJ_06955"/>
<evidence type="ECO:0000256" key="1">
    <source>
        <dbReference type="SAM" id="MobiDB-lite"/>
    </source>
</evidence>
<evidence type="ECO:0000313" key="2">
    <source>
        <dbReference type="EMBL" id="CCT68186.1"/>
    </source>
</evidence>
<reference evidence="3" key="1">
    <citation type="journal article" date="2013" name="PLoS Pathog.">
        <title>Deciphering the cryptic genome: genome-wide analyses of the rice pathogen Fusarium fujikuroi reveal complex regulation of secondary metabolism and novel metabolites.</title>
        <authorList>
            <person name="Wiemann P."/>
            <person name="Sieber C.M."/>
            <person name="von Bargen K.W."/>
            <person name="Studt L."/>
            <person name="Niehaus E.M."/>
            <person name="Espino J.J."/>
            <person name="Huss K."/>
            <person name="Michielse C.B."/>
            <person name="Albermann S."/>
            <person name="Wagner D."/>
            <person name="Bergner S.V."/>
            <person name="Connolly L.R."/>
            <person name="Fischer A."/>
            <person name="Reuter G."/>
            <person name="Kleigrewe K."/>
            <person name="Bald T."/>
            <person name="Wingfield B.D."/>
            <person name="Ophir R."/>
            <person name="Freeman S."/>
            <person name="Hippler M."/>
            <person name="Smith K.M."/>
            <person name="Brown D.W."/>
            <person name="Proctor R.H."/>
            <person name="Munsterkotter M."/>
            <person name="Freitag M."/>
            <person name="Humpf H.U."/>
            <person name="Guldener U."/>
            <person name="Tudzynski B."/>
        </authorList>
    </citation>
    <scope>NUCLEOTIDE SEQUENCE [LARGE SCALE GENOMIC DNA]</scope>
    <source>
        <strain evidence="3">CBS 195.34 / IMI 58289 / NRRL A-6831</strain>
    </source>
</reference>
<dbReference type="AlphaFoldDB" id="S0E051"/>
<dbReference type="EMBL" id="HF679027">
    <property type="protein sequence ID" value="CCT68186.1"/>
    <property type="molecule type" value="Genomic_DNA"/>
</dbReference>
<proteinExistence type="predicted"/>
<evidence type="ECO:0000313" key="3">
    <source>
        <dbReference type="Proteomes" id="UP000016800"/>
    </source>
</evidence>
<feature type="region of interest" description="Disordered" evidence="1">
    <location>
        <begin position="145"/>
        <end position="165"/>
    </location>
</feature>
<organism evidence="2 3">
    <name type="scientific">Gibberella fujikuroi (strain CBS 195.34 / IMI 58289 / NRRL A-6831)</name>
    <name type="common">Bakanae and foot rot disease fungus</name>
    <name type="synonym">Fusarium fujikuroi</name>
    <dbReference type="NCBI Taxonomy" id="1279085"/>
    <lineage>
        <taxon>Eukaryota</taxon>
        <taxon>Fungi</taxon>
        <taxon>Dikarya</taxon>
        <taxon>Ascomycota</taxon>
        <taxon>Pezizomycotina</taxon>
        <taxon>Sordariomycetes</taxon>
        <taxon>Hypocreomycetidae</taxon>
        <taxon>Hypocreales</taxon>
        <taxon>Nectriaceae</taxon>
        <taxon>Fusarium</taxon>
        <taxon>Fusarium fujikuroi species complex</taxon>
    </lineage>
</organism>
<dbReference type="GeneID" id="35400432"/>
<dbReference type="HOGENOM" id="CLU_692709_0_0_1"/>
<feature type="compositionally biased region" description="Basic and acidic residues" evidence="1">
    <location>
        <begin position="153"/>
        <end position="162"/>
    </location>
</feature>
<sequence length="398" mass="44733">MSRTSNLSHLPLSSPTYFYPMRKTWKSTPSAAICSCPPGETKLIKEGVPRTFALAKTKLSFEKNVRYRTSASVQSTGPSSILPSQAPTYMRSNATIRLPLQVLKHKLRAATYAAQNSFLSHGIRAGTRTPWTFANGWDYLSDPEDAPRYSPVDTKDRDRYDGHGVPQMKSPELLDLASRDSTASTAVATEIARQFQLDRLLSDVDPVCSIPLDEILLRYEVGADFRLYDDELNLRRKIDRLDLQMESARLAEIMYPHIILVEALGDAEKEEMRANGLVDKVPLETQEKELGSSRARRPGRGNRLYNLPRLSDPPRLGYREWSYGKGGEVWENAEAYVEDPFGSSTADQHHISSVQWNTSTTVQQYQRCTSTSKQSLAIYRAPSQEALCTIHSEPQDQG</sequence>
<dbReference type="RefSeq" id="XP_023430266.1">
    <property type="nucleotide sequence ID" value="XM_023577154.1"/>
</dbReference>
<keyword evidence="3" id="KW-1185">Reference proteome</keyword>
<name>S0E051_GIBF5</name>
<accession>S0E051</accession>
<dbReference type="Proteomes" id="UP000016800">
    <property type="component" value="Chromosome V"/>
</dbReference>